<comment type="caution">
    <text evidence="2">The sequence shown here is derived from an EMBL/GenBank/DDBJ whole genome shotgun (WGS) entry which is preliminary data.</text>
</comment>
<proteinExistence type="predicted"/>
<dbReference type="AlphaFoldDB" id="A0A0E2DBA5"/>
<evidence type="ECO:0000313" key="3">
    <source>
        <dbReference type="Proteomes" id="UP000001340"/>
    </source>
</evidence>
<dbReference type="RefSeq" id="WP_002107368.1">
    <property type="nucleotide sequence ID" value="NZ_AHNR02000004.1"/>
</dbReference>
<evidence type="ECO:0000313" key="2">
    <source>
        <dbReference type="EMBL" id="EKR57194.1"/>
    </source>
</evidence>
<feature type="region of interest" description="Disordered" evidence="1">
    <location>
        <begin position="1"/>
        <end position="20"/>
    </location>
</feature>
<dbReference type="Proteomes" id="UP000001340">
    <property type="component" value="Unassembled WGS sequence"/>
</dbReference>
<reference evidence="2 3" key="1">
    <citation type="submission" date="2012-10" db="EMBL/GenBank/DDBJ databases">
        <authorList>
            <person name="Harkins D.M."/>
            <person name="Durkin A.S."/>
            <person name="Brinkac L.M."/>
            <person name="Haft D.H."/>
            <person name="Selengut J.D."/>
            <person name="Sanka R."/>
            <person name="DePew J."/>
            <person name="Purushe J."/>
            <person name="Chanthongthip A."/>
            <person name="Lattana O."/>
            <person name="Phetsouvanh R."/>
            <person name="Newton P.N."/>
            <person name="Vinetz J.M."/>
            <person name="Sutton G.G."/>
            <person name="Nierman W.C."/>
            <person name="Fouts D.E."/>
        </authorList>
    </citation>
    <scope>NUCLEOTIDE SEQUENCE [LARGE SCALE GENOMIC DNA]</scope>
    <source>
        <strain evidence="2 3">UI 12758</strain>
    </source>
</reference>
<evidence type="ECO:0000256" key="1">
    <source>
        <dbReference type="SAM" id="MobiDB-lite"/>
    </source>
</evidence>
<organism evidence="2 3">
    <name type="scientific">Leptospira interrogans str. UI 12758</name>
    <dbReference type="NCBI Taxonomy" id="1049938"/>
    <lineage>
        <taxon>Bacteria</taxon>
        <taxon>Pseudomonadati</taxon>
        <taxon>Spirochaetota</taxon>
        <taxon>Spirochaetia</taxon>
        <taxon>Leptospirales</taxon>
        <taxon>Leptospiraceae</taxon>
        <taxon>Leptospira</taxon>
    </lineage>
</organism>
<accession>A0A0E2DBA5</accession>
<protein>
    <submittedName>
        <fullName evidence="2">PF11300 domain protein</fullName>
    </submittedName>
</protein>
<gene>
    <name evidence="2" type="ORF">LEP1GSC105_0152</name>
</gene>
<sequence>MKKNKKNALRISRPGTKSSMRGLQVDTDYDAQKIIELYIGVESRLAKVSAMIAIGKRLFKKKQELKHGEFQDWVHKNFVVDSNNPKYFSIRVAQRCIQAYQNKDQIADIDLIEAAYKKILSEKNKIFQKKIAQFQKEIDLLK</sequence>
<name>A0A0E2DBA5_LEPIR</name>
<dbReference type="EMBL" id="AHNR02000004">
    <property type="protein sequence ID" value="EKR57194.1"/>
    <property type="molecule type" value="Genomic_DNA"/>
</dbReference>